<dbReference type="PIRSF" id="PIRSF001348">
    <property type="entry name" value="PEP_carboxykinase_GTP"/>
    <property type="match status" value="1"/>
</dbReference>
<keyword evidence="14" id="KW-0808">Transferase</keyword>
<keyword evidence="9 11" id="KW-0464">Manganese</keyword>
<dbReference type="InterPro" id="IPR008209">
    <property type="entry name" value="PEP_carboxykinase_GTP"/>
</dbReference>
<evidence type="ECO:0000256" key="6">
    <source>
        <dbReference type="ARBA" id="ARBA00022741"/>
    </source>
</evidence>
<feature type="binding site" evidence="11">
    <location>
        <position position="290"/>
    </location>
    <ligand>
        <name>Mn(2+)</name>
        <dbReference type="ChEBI" id="CHEBI:29035"/>
    </ligand>
</feature>
<dbReference type="GO" id="GO:0046327">
    <property type="term" value="P:glycerol biosynthetic process from pyruvate"/>
    <property type="evidence" value="ECO:0007669"/>
    <property type="project" value="TreeGrafter"/>
</dbReference>
<dbReference type="FunFam" id="3.40.449.10:FF:000005">
    <property type="entry name" value="Phosphoenolpyruvate carboxykinase [GTP]"/>
    <property type="match status" value="1"/>
</dbReference>
<keyword evidence="10 11" id="KW-0456">Lyase</keyword>
<dbReference type="AlphaFoldDB" id="A0A5A9XB48"/>
<feature type="binding site" evidence="11">
    <location>
        <begin position="380"/>
        <end position="382"/>
    </location>
    <ligand>
        <name>substrate</name>
    </ligand>
</feature>
<dbReference type="NCBIfam" id="NF003253">
    <property type="entry name" value="PRK04210.1"/>
    <property type="match status" value="1"/>
</dbReference>
<feature type="binding site" evidence="11">
    <location>
        <begin position="210"/>
        <end position="212"/>
    </location>
    <ligand>
        <name>substrate</name>
    </ligand>
</feature>
<evidence type="ECO:0000256" key="2">
    <source>
        <dbReference type="ARBA" id="ARBA00005796"/>
    </source>
</evidence>
<dbReference type="Gene3D" id="2.170.8.10">
    <property type="entry name" value="Phosphoenolpyruvate Carboxykinase, domain 2"/>
    <property type="match status" value="1"/>
</dbReference>
<keyword evidence="7 11" id="KW-0210">Decarboxylase</keyword>
<evidence type="ECO:0000256" key="9">
    <source>
        <dbReference type="ARBA" id="ARBA00023211"/>
    </source>
</evidence>
<feature type="binding site" evidence="11">
    <location>
        <position position="261"/>
    </location>
    <ligand>
        <name>substrate</name>
    </ligand>
</feature>
<dbReference type="EC" id="4.1.1.32" evidence="11"/>
<evidence type="ECO:0000256" key="5">
    <source>
        <dbReference type="ARBA" id="ARBA00022723"/>
    </source>
</evidence>
<keyword evidence="5 11" id="KW-0479">Metal-binding</keyword>
<evidence type="ECO:0000313" key="15">
    <source>
        <dbReference type="Proteomes" id="UP000324298"/>
    </source>
</evidence>
<dbReference type="GO" id="GO:0006094">
    <property type="term" value="P:gluconeogenesis"/>
    <property type="evidence" value="ECO:0007669"/>
    <property type="project" value="UniProtKB-UniRule"/>
</dbReference>
<comment type="function">
    <text evidence="11">Catalyzes the conversion of oxaloacetate (OAA) to phosphoenolpyruvate (PEP), the rate-limiting step in the metabolic pathway that produces glucose from lactate and other precursors derived from the citric acid cycle.</text>
</comment>
<dbReference type="GO" id="GO:0030145">
    <property type="term" value="F:manganese ion binding"/>
    <property type="evidence" value="ECO:0007669"/>
    <property type="project" value="UniProtKB-UniRule"/>
</dbReference>
<dbReference type="Gene3D" id="3.90.228.20">
    <property type="match status" value="1"/>
</dbReference>
<feature type="binding site" evidence="11">
    <location>
        <position position="219"/>
    </location>
    <ligand>
        <name>Mn(2+)</name>
        <dbReference type="ChEBI" id="CHEBI:29035"/>
    </ligand>
</feature>
<dbReference type="PANTHER" id="PTHR11561:SF0">
    <property type="entry name" value="PHOSPHOENOLPYRUVATE CARBOXYKINASE [GTP]-RELATED"/>
    <property type="match status" value="1"/>
</dbReference>
<dbReference type="HAMAP" id="MF_00452">
    <property type="entry name" value="PEPCK_GTP"/>
    <property type="match status" value="1"/>
</dbReference>
<dbReference type="GO" id="GO:0006107">
    <property type="term" value="P:oxaloacetate metabolic process"/>
    <property type="evidence" value="ECO:0007669"/>
    <property type="project" value="TreeGrafter"/>
</dbReference>
<sequence length="617" mass="69079">MGYEVKNEQLRKWVEEVAALCEPDAIHWCDGSDEEYDNLCNLLVKSGTFRKLNEAKRPNSYLAWSDPSDVARVEDRTFICSLSKQDAGPTNNWMPPKEMKETLHKLFKGCMKGRTMYIIPFSMGPLGSNIAKIGVEISDSPYVAVNMRIMTRMGKAVLDVLGDGEFVPCLHSVGAPLQPGKKDVIWPCNKEKYIVHFPEERSIWSFGSGYGGNALLGKKCLALRIASKIAKDEGWLAEHMLILGIESPKGEKTYLGAAFPSACGKTNLAMLVPPASFKESGWKISTVGDDIAWIKPGPDGQLYAINPEAGFFGVAPGTNVKTNPNAMASCSRNTIFTNVALTPDGDVWWEGMSDEPPAELTDWQGNAWTPGCGRNAAHPNSRFTAPAGQCPSIDPEWENPKGVPIKAFVFGGRRNNVIPLVYQAFNWSYGVYLAATMGSETTAAAVGKVGNVRRDPFAMLPFCGYHMADYFNHWLQVGRTNPNPPRIFSVNWFRKDANGKFLWPGYGENMRVLKWIVDRANGRGSSTESPLGWMPRYEDLDWTGLDNVTREQYSELTSIDRDVWKEEVLSHEELFVKMYDRLPKEFLHIRELILSSLWRSPEHWEQIGEVNPEGWNE</sequence>
<keyword evidence="14" id="KW-0670">Pyruvate</keyword>
<feature type="binding site" evidence="11">
    <location>
        <position position="239"/>
    </location>
    <ligand>
        <name>Mn(2+)</name>
        <dbReference type="ChEBI" id="CHEBI:29035"/>
    </ligand>
</feature>
<evidence type="ECO:0000256" key="8">
    <source>
        <dbReference type="ARBA" id="ARBA00023134"/>
    </source>
</evidence>
<dbReference type="GO" id="GO:0071333">
    <property type="term" value="P:cellular response to glucose stimulus"/>
    <property type="evidence" value="ECO:0007669"/>
    <property type="project" value="TreeGrafter"/>
</dbReference>
<dbReference type="GO" id="GO:0016301">
    <property type="term" value="F:kinase activity"/>
    <property type="evidence" value="ECO:0007669"/>
    <property type="project" value="UniProtKB-KW"/>
</dbReference>
<comment type="subunit">
    <text evidence="3 11">Monomer.</text>
</comment>
<evidence type="ECO:0000259" key="12">
    <source>
        <dbReference type="Pfam" id="PF00821"/>
    </source>
</evidence>
<comment type="pathway">
    <text evidence="1 11">Carbohydrate biosynthesis; gluconeogenesis.</text>
</comment>
<dbReference type="InterPro" id="IPR008210">
    <property type="entry name" value="PEP_carboxykinase_N"/>
</dbReference>
<dbReference type="SUPFAM" id="SSF68923">
    <property type="entry name" value="PEP carboxykinase N-terminal domain"/>
    <property type="match status" value="1"/>
</dbReference>
<keyword evidence="6 11" id="KW-0547">Nucleotide-binding</keyword>
<dbReference type="Gene3D" id="3.40.449.10">
    <property type="entry name" value="Phosphoenolpyruvate Carboxykinase, domain 1"/>
    <property type="match status" value="1"/>
</dbReference>
<gene>
    <name evidence="11" type="primary">pckG</name>
    <name evidence="14" type="ORF">ET418_13705</name>
</gene>
<dbReference type="PANTHER" id="PTHR11561">
    <property type="entry name" value="PHOSPHOENOLPYRUVATE CARBOXYKINASE"/>
    <property type="match status" value="1"/>
</dbReference>
<evidence type="ECO:0000259" key="13">
    <source>
        <dbReference type="Pfam" id="PF17297"/>
    </source>
</evidence>
<dbReference type="Pfam" id="PF17297">
    <property type="entry name" value="PEPCK_N"/>
    <property type="match status" value="1"/>
</dbReference>
<comment type="caution">
    <text evidence="14">The sequence shown here is derived from an EMBL/GenBank/DDBJ whole genome shotgun (WGS) entry which is preliminary data.</text>
</comment>
<dbReference type="UniPathway" id="UPA00138"/>
<protein>
    <recommendedName>
        <fullName evidence="11">Phosphoenolpyruvate carboxykinase [GTP]</fullName>
        <shortName evidence="11">PEP carboxykinase</shortName>
        <shortName evidence="11">PEPCK</shortName>
        <ecNumber evidence="11">4.1.1.32</ecNumber>
    </recommendedName>
    <alternativeName>
        <fullName evidence="11">GTP-dependent phosphoenolpyruvate carboxykinase</fullName>
        <shortName evidence="11">GTP-PEPCK</shortName>
    </alternativeName>
</protein>
<feature type="binding site" evidence="11">
    <location>
        <begin position="262"/>
        <end position="267"/>
    </location>
    <ligand>
        <name>GTP</name>
        <dbReference type="ChEBI" id="CHEBI:37565"/>
    </ligand>
</feature>
<evidence type="ECO:0000256" key="3">
    <source>
        <dbReference type="ARBA" id="ARBA00011245"/>
    </source>
</evidence>
<dbReference type="InterPro" id="IPR035077">
    <property type="entry name" value="PEP_carboxykinase_GTP_C"/>
</dbReference>
<keyword evidence="8 11" id="KW-0342">GTP-binding</keyword>
<keyword evidence="15" id="KW-1185">Reference proteome</keyword>
<feature type="domain" description="Phosphoenolpyruvate carboxykinase C-terminal P-loop" evidence="12">
    <location>
        <begin position="235"/>
        <end position="590"/>
    </location>
</feature>
<comment type="subcellular location">
    <subcellularLocation>
        <location evidence="11">Cytoplasm</location>
    </subcellularLocation>
</comment>
<feature type="binding site" evidence="11">
    <location>
        <position position="413"/>
    </location>
    <ligand>
        <name>GTP</name>
        <dbReference type="ChEBI" id="CHEBI:37565"/>
    </ligand>
</feature>
<feature type="active site" evidence="11">
    <location>
        <position position="263"/>
    </location>
</feature>
<feature type="binding site" evidence="11">
    <location>
        <position position="72"/>
    </location>
    <ligand>
        <name>substrate</name>
    </ligand>
</feature>
<evidence type="ECO:0000256" key="10">
    <source>
        <dbReference type="ARBA" id="ARBA00023239"/>
    </source>
</evidence>
<dbReference type="GO" id="GO:0033993">
    <property type="term" value="P:response to lipid"/>
    <property type="evidence" value="ECO:0007669"/>
    <property type="project" value="TreeGrafter"/>
</dbReference>
<proteinExistence type="inferred from homology"/>
<dbReference type="GO" id="GO:0005829">
    <property type="term" value="C:cytosol"/>
    <property type="evidence" value="ECO:0007669"/>
    <property type="project" value="TreeGrafter"/>
</dbReference>
<dbReference type="SUPFAM" id="SSF53795">
    <property type="entry name" value="PEP carboxykinase-like"/>
    <property type="match status" value="1"/>
</dbReference>
<organism evidence="14 15">
    <name type="scientific">Oryzomonas rubra</name>
    <dbReference type="NCBI Taxonomy" id="2509454"/>
    <lineage>
        <taxon>Bacteria</taxon>
        <taxon>Pseudomonadati</taxon>
        <taxon>Thermodesulfobacteriota</taxon>
        <taxon>Desulfuromonadia</taxon>
        <taxon>Geobacterales</taxon>
        <taxon>Geobacteraceae</taxon>
        <taxon>Oryzomonas</taxon>
    </lineage>
</organism>
<dbReference type="InterPro" id="IPR035078">
    <property type="entry name" value="PEP_carboxykinase_GTP_N"/>
</dbReference>
<dbReference type="EMBL" id="SRSD01000008">
    <property type="protein sequence ID" value="KAA0889823.1"/>
    <property type="molecule type" value="Genomic_DNA"/>
</dbReference>
<dbReference type="CDD" id="cd00819">
    <property type="entry name" value="PEPCK_GTP"/>
    <property type="match status" value="1"/>
</dbReference>
<dbReference type="InterPro" id="IPR013035">
    <property type="entry name" value="PEP_carboxykinase_C"/>
</dbReference>
<dbReference type="PROSITE" id="PS00505">
    <property type="entry name" value="PEPCK_GTP"/>
    <property type="match status" value="1"/>
</dbReference>
<feature type="binding site" evidence="11">
    <location>
        <begin position="506"/>
        <end position="509"/>
    </location>
    <ligand>
        <name>GTP</name>
        <dbReference type="ChEBI" id="CHEBI:37565"/>
    </ligand>
</feature>
<dbReference type="Pfam" id="PF00821">
    <property type="entry name" value="PEPCK_GTP"/>
    <property type="match status" value="1"/>
</dbReference>
<evidence type="ECO:0000256" key="4">
    <source>
        <dbReference type="ARBA" id="ARBA00022432"/>
    </source>
</evidence>
<reference evidence="14 15" key="1">
    <citation type="submission" date="2019-04" db="EMBL/GenBank/DDBJ databases">
        <title>Geobacter ruber sp. nov., ferric-reducing bacteria isolated from paddy soil.</title>
        <authorList>
            <person name="Xu Z."/>
            <person name="Masuda Y."/>
            <person name="Itoh H."/>
            <person name="Senoo K."/>
        </authorList>
    </citation>
    <scope>NUCLEOTIDE SEQUENCE [LARGE SCALE GENOMIC DNA]</scope>
    <source>
        <strain evidence="14 15">Red88</strain>
    </source>
</reference>
<dbReference type="GO" id="GO:0004613">
    <property type="term" value="F:phosphoenolpyruvate carboxykinase (GTP) activity"/>
    <property type="evidence" value="ECO:0007669"/>
    <property type="project" value="UniProtKB-UniRule"/>
</dbReference>
<comment type="cofactor">
    <cofactor evidence="11">
        <name>Mn(2+)</name>
        <dbReference type="ChEBI" id="CHEBI:29035"/>
    </cofactor>
    <text evidence="11">Binds 1 Mn(2+) ion per subunit.</text>
</comment>
<evidence type="ECO:0000256" key="11">
    <source>
        <dbReference type="HAMAP-Rule" id="MF_00452"/>
    </source>
</evidence>
<keyword evidence="11" id="KW-0963">Cytoplasm</keyword>
<dbReference type="Proteomes" id="UP000324298">
    <property type="component" value="Unassembled WGS sequence"/>
</dbReference>
<name>A0A5A9XB48_9BACT</name>
<evidence type="ECO:0000256" key="1">
    <source>
        <dbReference type="ARBA" id="ARBA00004742"/>
    </source>
</evidence>
<comment type="similarity">
    <text evidence="2 11">Belongs to the phosphoenolpyruvate carboxykinase [GTP] family.</text>
</comment>
<dbReference type="GO" id="GO:0005525">
    <property type="term" value="F:GTP binding"/>
    <property type="evidence" value="ECO:0007669"/>
    <property type="project" value="UniProtKB-UniRule"/>
</dbReference>
<comment type="catalytic activity">
    <reaction evidence="11">
        <text>oxaloacetate + GTP = phosphoenolpyruvate + GDP + CO2</text>
        <dbReference type="Rhea" id="RHEA:10388"/>
        <dbReference type="ChEBI" id="CHEBI:16452"/>
        <dbReference type="ChEBI" id="CHEBI:16526"/>
        <dbReference type="ChEBI" id="CHEBI:37565"/>
        <dbReference type="ChEBI" id="CHEBI:58189"/>
        <dbReference type="ChEBI" id="CHEBI:58702"/>
        <dbReference type="EC" id="4.1.1.32"/>
    </reaction>
</comment>
<keyword evidence="4 11" id="KW-0312">Gluconeogenesis</keyword>
<dbReference type="InterPro" id="IPR018091">
    <property type="entry name" value="PEP_carboxykin_GTP_CS"/>
</dbReference>
<evidence type="ECO:0000313" key="14">
    <source>
        <dbReference type="EMBL" id="KAA0889823.1"/>
    </source>
</evidence>
<feature type="binding site" evidence="11">
    <location>
        <position position="382"/>
    </location>
    <ligand>
        <name>GTP</name>
        <dbReference type="ChEBI" id="CHEBI:37565"/>
    </ligand>
</feature>
<keyword evidence="14" id="KW-0418">Kinase</keyword>
<dbReference type="GO" id="GO:0042594">
    <property type="term" value="P:response to starvation"/>
    <property type="evidence" value="ECO:0007669"/>
    <property type="project" value="TreeGrafter"/>
</dbReference>
<feature type="domain" description="Phosphoenolpyruvate carboxykinase GTP-utilising N-terminal" evidence="13">
    <location>
        <begin position="12"/>
        <end position="231"/>
    </location>
</feature>
<accession>A0A5A9XB48</accession>
<evidence type="ECO:0000256" key="7">
    <source>
        <dbReference type="ARBA" id="ARBA00022793"/>
    </source>
</evidence>
<dbReference type="RefSeq" id="WP_149308431.1">
    <property type="nucleotide sequence ID" value="NZ_SRSD01000008.1"/>
</dbReference>
<dbReference type="OrthoDB" id="9758871at2"/>
<dbReference type="GO" id="GO:0019543">
    <property type="term" value="P:propionate catabolic process"/>
    <property type="evidence" value="ECO:0007669"/>
    <property type="project" value="TreeGrafter"/>
</dbReference>